<comment type="caution">
    <text evidence="3">The sequence shown here is derived from an EMBL/GenBank/DDBJ whole genome shotgun (WGS) entry which is preliminary data.</text>
</comment>
<feature type="binding site" evidence="1">
    <location>
        <position position="93"/>
    </location>
    <ligand>
        <name>L-histidine</name>
        <dbReference type="ChEBI" id="CHEBI:57595"/>
    </ligand>
</feature>
<gene>
    <name evidence="3" type="ORF">H8876_08105</name>
</gene>
<keyword evidence="3" id="KW-0808">Transferase</keyword>
<reference evidence="3" key="1">
    <citation type="submission" date="2020-08" db="EMBL/GenBank/DDBJ databases">
        <authorList>
            <person name="Liu C."/>
            <person name="Sun Q."/>
        </authorList>
    </citation>
    <scope>NUCLEOTIDE SEQUENCE</scope>
    <source>
        <strain evidence="3">BX16</strain>
    </source>
</reference>
<dbReference type="SUPFAM" id="SSF55681">
    <property type="entry name" value="Class II aaRS and biotin synthetases"/>
    <property type="match status" value="1"/>
</dbReference>
<keyword evidence="3" id="KW-0328">Glycosyltransferase</keyword>
<dbReference type="PANTHER" id="PTHR43707:SF1">
    <property type="entry name" value="HISTIDINE--TRNA LIGASE, MITOCHONDRIAL-RELATED"/>
    <property type="match status" value="1"/>
</dbReference>
<organism evidence="3 4">
    <name type="scientific">Lentihominibacter faecis</name>
    <dbReference type="NCBI Taxonomy" id="2764712"/>
    <lineage>
        <taxon>Bacteria</taxon>
        <taxon>Bacillati</taxon>
        <taxon>Bacillota</taxon>
        <taxon>Clostridia</taxon>
        <taxon>Peptostreptococcales</taxon>
        <taxon>Anaerovoracaceae</taxon>
        <taxon>Lentihominibacter</taxon>
    </lineage>
</organism>
<dbReference type="RefSeq" id="WP_249287325.1">
    <property type="nucleotide sequence ID" value="NZ_JACRWC010000103.1"/>
</dbReference>
<proteinExistence type="predicted"/>
<dbReference type="EMBL" id="JACRWC010000103">
    <property type="protein sequence ID" value="MBC5999960.1"/>
    <property type="molecule type" value="Genomic_DNA"/>
</dbReference>
<dbReference type="GO" id="GO:0006427">
    <property type="term" value="P:histidyl-tRNA aminoacylation"/>
    <property type="evidence" value="ECO:0007669"/>
    <property type="project" value="TreeGrafter"/>
</dbReference>
<dbReference type="InterPro" id="IPR045864">
    <property type="entry name" value="aa-tRNA-synth_II/BPL/LPL"/>
</dbReference>
<dbReference type="PIRSF" id="PIRSF001549">
    <property type="entry name" value="His-tRNA_synth"/>
    <property type="match status" value="1"/>
</dbReference>
<protein>
    <submittedName>
        <fullName evidence="3">ATP phosphoribosyltransferase regulatory subunit</fullName>
    </submittedName>
</protein>
<accession>A0A923NH12</accession>
<dbReference type="Proteomes" id="UP000644115">
    <property type="component" value="Unassembled WGS sequence"/>
</dbReference>
<dbReference type="Pfam" id="PF13393">
    <property type="entry name" value="tRNA-synt_His"/>
    <property type="match status" value="1"/>
</dbReference>
<dbReference type="Gene3D" id="3.30.930.10">
    <property type="entry name" value="Bira Bifunctional Protein, Domain 2"/>
    <property type="match status" value="1"/>
</dbReference>
<dbReference type="GO" id="GO:0005737">
    <property type="term" value="C:cytoplasm"/>
    <property type="evidence" value="ECO:0007669"/>
    <property type="project" value="InterPro"/>
</dbReference>
<dbReference type="PANTHER" id="PTHR43707">
    <property type="entry name" value="HISTIDYL-TRNA SYNTHETASE"/>
    <property type="match status" value="1"/>
</dbReference>
<keyword evidence="4" id="KW-1185">Reference proteome</keyword>
<feature type="binding site" evidence="1">
    <location>
        <begin position="66"/>
        <end position="68"/>
    </location>
    <ligand>
        <name>L-histidine</name>
        <dbReference type="ChEBI" id="CHEBI:57595"/>
    </ligand>
</feature>
<dbReference type="GO" id="GO:0016757">
    <property type="term" value="F:glycosyltransferase activity"/>
    <property type="evidence" value="ECO:0007669"/>
    <property type="project" value="UniProtKB-KW"/>
</dbReference>
<dbReference type="GO" id="GO:0140096">
    <property type="term" value="F:catalytic activity, acting on a protein"/>
    <property type="evidence" value="ECO:0007669"/>
    <property type="project" value="UniProtKB-ARBA"/>
</dbReference>
<dbReference type="GO" id="GO:0004821">
    <property type="term" value="F:histidine-tRNA ligase activity"/>
    <property type="evidence" value="ECO:0007669"/>
    <property type="project" value="TreeGrafter"/>
</dbReference>
<feature type="domain" description="Class II Histidinyl-tRNA synthetase (HisRS)-like catalytic core" evidence="2">
    <location>
        <begin position="9"/>
        <end position="301"/>
    </location>
</feature>
<name>A0A923NH12_9FIRM</name>
<dbReference type="InterPro" id="IPR041715">
    <property type="entry name" value="HisRS-like_core"/>
</dbReference>
<evidence type="ECO:0000259" key="2">
    <source>
        <dbReference type="Pfam" id="PF13393"/>
    </source>
</evidence>
<feature type="binding site" evidence="1">
    <location>
        <position position="110"/>
    </location>
    <ligand>
        <name>L-histidine</name>
        <dbReference type="ChEBI" id="CHEBI:57595"/>
    </ligand>
</feature>
<evidence type="ECO:0000313" key="3">
    <source>
        <dbReference type="EMBL" id="MBC5999960.1"/>
    </source>
</evidence>
<sequence length="370" mass="42249">MEYNLKPDEKATLQLRGLYEEYGYQKYKMGKFEEYSLYVNNRDFLAGDKVLTFTDLDGRLLAMKPDVTLSVINNTSATEETREKLYYIENVYRENKESHCFKEINQMGLEYLGNVDRYSILEVITLAARSLNEIDEDYLLEISNMDYVLHLLAGMDLSESSYVELLSGIRQKNQTGIQESAKRAGLTEAQSELLCSIPFLYGTMDETLNRAKEMAQNDEMRRDAEDLQAYCEALKNLGYGDKIQLDLSLVNDIDYYNGVIFRGYIRKLPGCVLAGGQYDKAMKILGKAGGAVGFAIYLDELTKGTQDPQRYDVDAVLLYSEKDEMTDVFMAVCALQEKGMSVSAQTSEDTELRYREKYVLRDGRPEMEAK</sequence>
<feature type="binding site" evidence="1">
    <location>
        <position position="106"/>
    </location>
    <ligand>
        <name>L-histidine</name>
        <dbReference type="ChEBI" id="CHEBI:57595"/>
    </ligand>
</feature>
<feature type="binding site" evidence="1">
    <location>
        <begin position="255"/>
        <end position="256"/>
    </location>
    <ligand>
        <name>L-histidine</name>
        <dbReference type="ChEBI" id="CHEBI:57595"/>
    </ligand>
</feature>
<dbReference type="AlphaFoldDB" id="A0A923NH12"/>
<evidence type="ECO:0000313" key="4">
    <source>
        <dbReference type="Proteomes" id="UP000644115"/>
    </source>
</evidence>
<dbReference type="InterPro" id="IPR004516">
    <property type="entry name" value="HisRS/HisZ"/>
</dbReference>
<evidence type="ECO:0000256" key="1">
    <source>
        <dbReference type="PIRSR" id="PIRSR001549-1"/>
    </source>
</evidence>